<dbReference type="OrthoDB" id="428577at2759"/>
<accession>A0A0D2LDG7</accession>
<feature type="region of interest" description="Disordered" evidence="1">
    <location>
        <begin position="139"/>
        <end position="225"/>
    </location>
</feature>
<dbReference type="SUPFAM" id="SSF54236">
    <property type="entry name" value="Ubiquitin-like"/>
    <property type="match status" value="1"/>
</dbReference>
<dbReference type="OMA" id="KPGFDWD"/>
<dbReference type="STRING" id="945553.A0A0D2LDG7"/>
<proteinExistence type="predicted"/>
<reference evidence="4" key="1">
    <citation type="submission" date="2014-04" db="EMBL/GenBank/DDBJ databases">
        <title>Evolutionary Origins and Diversification of the Mycorrhizal Mutualists.</title>
        <authorList>
            <consortium name="DOE Joint Genome Institute"/>
            <consortium name="Mycorrhizal Genomics Consortium"/>
            <person name="Kohler A."/>
            <person name="Kuo A."/>
            <person name="Nagy L.G."/>
            <person name="Floudas D."/>
            <person name="Copeland A."/>
            <person name="Barry K.W."/>
            <person name="Cichocki N."/>
            <person name="Veneault-Fourrey C."/>
            <person name="LaButti K."/>
            <person name="Lindquist E.A."/>
            <person name="Lipzen A."/>
            <person name="Lundell T."/>
            <person name="Morin E."/>
            <person name="Murat C."/>
            <person name="Riley R."/>
            <person name="Ohm R."/>
            <person name="Sun H."/>
            <person name="Tunlid A."/>
            <person name="Henrissat B."/>
            <person name="Grigoriev I.V."/>
            <person name="Hibbett D.S."/>
            <person name="Martin F."/>
        </authorList>
    </citation>
    <scope>NUCLEOTIDE SEQUENCE [LARGE SCALE GENOMIC DNA]</scope>
    <source>
        <strain evidence="4">FD-334 SS-4</strain>
    </source>
</reference>
<dbReference type="AlphaFoldDB" id="A0A0D2LDG7"/>
<protein>
    <recommendedName>
        <fullName evidence="2">Ubiquitin-like domain-containing protein</fullName>
    </recommendedName>
</protein>
<evidence type="ECO:0000313" key="4">
    <source>
        <dbReference type="Proteomes" id="UP000054270"/>
    </source>
</evidence>
<organism evidence="3 4">
    <name type="scientific">Hypholoma sublateritium (strain FD-334 SS-4)</name>
    <dbReference type="NCBI Taxonomy" id="945553"/>
    <lineage>
        <taxon>Eukaryota</taxon>
        <taxon>Fungi</taxon>
        <taxon>Dikarya</taxon>
        <taxon>Basidiomycota</taxon>
        <taxon>Agaricomycotina</taxon>
        <taxon>Agaricomycetes</taxon>
        <taxon>Agaricomycetidae</taxon>
        <taxon>Agaricales</taxon>
        <taxon>Agaricineae</taxon>
        <taxon>Strophariaceae</taxon>
        <taxon>Hypholoma</taxon>
    </lineage>
</organism>
<sequence>MAEQAERAFARTFLNTLATQPVAYADDFQQPPAQSLRRVPVLPIAVPPPPKRSPLEPAGSSSASLSLTFKSLKPPASFTLRVEPTDSIAAIKAQLAALPAAPPAAAQRLLLKGKALADAKLLREYPIAQGDTVNLVLKPGFPWDPTAPNTPAPNTPNTPPQSTPPTTTPDTPMADPATPAKPAPFGFTSSTLDAPARATPKGRHQRIPSVVLSPSPSSDARGAPPEKDIVLTLDAPPSPGALPATLSAFHDVVAAPAFWARLYEFLQTRVQERDGRDARVRGLPLCDQGLAHRQRDREDPRHRRRRRHGRHLVPFLPPFPFFPFPLPTPFFLAPLFRGVALDFTFTVDFS</sequence>
<dbReference type="Proteomes" id="UP000054270">
    <property type="component" value="Unassembled WGS sequence"/>
</dbReference>
<dbReference type="Gene3D" id="3.10.20.90">
    <property type="entry name" value="Phosphatidylinositol 3-kinase Catalytic Subunit, Chain A, domain 1"/>
    <property type="match status" value="1"/>
</dbReference>
<gene>
    <name evidence="3" type="ORF">HYPSUDRAFT_37445</name>
</gene>
<dbReference type="PROSITE" id="PS50053">
    <property type="entry name" value="UBIQUITIN_2"/>
    <property type="match status" value="1"/>
</dbReference>
<evidence type="ECO:0000313" key="3">
    <source>
        <dbReference type="EMBL" id="KJA25457.1"/>
    </source>
</evidence>
<dbReference type="EMBL" id="KN817531">
    <property type="protein sequence ID" value="KJA25457.1"/>
    <property type="molecule type" value="Genomic_DNA"/>
</dbReference>
<dbReference type="InterPro" id="IPR000626">
    <property type="entry name" value="Ubiquitin-like_dom"/>
</dbReference>
<evidence type="ECO:0000256" key="1">
    <source>
        <dbReference type="SAM" id="MobiDB-lite"/>
    </source>
</evidence>
<dbReference type="InterPro" id="IPR029071">
    <property type="entry name" value="Ubiquitin-like_domsf"/>
</dbReference>
<feature type="compositionally biased region" description="Low complexity" evidence="1">
    <location>
        <begin position="208"/>
        <end position="218"/>
    </location>
</feature>
<keyword evidence="4" id="KW-1185">Reference proteome</keyword>
<dbReference type="Pfam" id="PF00240">
    <property type="entry name" value="ubiquitin"/>
    <property type="match status" value="1"/>
</dbReference>
<dbReference type="SMART" id="SM00213">
    <property type="entry name" value="UBQ"/>
    <property type="match status" value="1"/>
</dbReference>
<feature type="compositionally biased region" description="Low complexity" evidence="1">
    <location>
        <begin position="168"/>
        <end position="184"/>
    </location>
</feature>
<feature type="compositionally biased region" description="Pro residues" evidence="1">
    <location>
        <begin position="148"/>
        <end position="167"/>
    </location>
</feature>
<feature type="domain" description="Ubiquitin-like" evidence="2">
    <location>
        <begin position="65"/>
        <end position="138"/>
    </location>
</feature>
<name>A0A0D2LDG7_HYPSF</name>
<evidence type="ECO:0000259" key="2">
    <source>
        <dbReference type="PROSITE" id="PS50053"/>
    </source>
</evidence>